<evidence type="ECO:0000259" key="1">
    <source>
        <dbReference type="Pfam" id="PF01408"/>
    </source>
</evidence>
<dbReference type="InterPro" id="IPR036291">
    <property type="entry name" value="NAD(P)-bd_dom_sf"/>
</dbReference>
<dbReference type="InterPro" id="IPR000683">
    <property type="entry name" value="Gfo/Idh/MocA-like_OxRdtase_N"/>
</dbReference>
<accession>A0A5N1JS69</accession>
<dbReference type="PROSITE" id="PS51318">
    <property type="entry name" value="TAT"/>
    <property type="match status" value="1"/>
</dbReference>
<dbReference type="Pfam" id="PF01408">
    <property type="entry name" value="GFO_IDH_MocA"/>
    <property type="match status" value="1"/>
</dbReference>
<protein>
    <submittedName>
        <fullName evidence="3">Gfo/Idh/MocA family oxidoreductase</fullName>
    </submittedName>
</protein>
<dbReference type="Pfam" id="PF19051">
    <property type="entry name" value="GFO_IDH_MocA_C2"/>
    <property type="match status" value="1"/>
</dbReference>
<dbReference type="PANTHER" id="PTHR43818">
    <property type="entry name" value="BCDNA.GH03377"/>
    <property type="match status" value="1"/>
</dbReference>
<keyword evidence="4" id="KW-1185">Reference proteome</keyword>
<dbReference type="PANTHER" id="PTHR43818:SF5">
    <property type="entry name" value="OXIDOREDUCTASE FAMILY PROTEIN"/>
    <property type="match status" value="1"/>
</dbReference>
<comment type="caution">
    <text evidence="3">The sequence shown here is derived from an EMBL/GenBank/DDBJ whole genome shotgun (WGS) entry which is preliminary data.</text>
</comment>
<dbReference type="SUPFAM" id="SSF55347">
    <property type="entry name" value="Glyceraldehyde-3-phosphate dehydrogenase-like, C-terminal domain"/>
    <property type="match status" value="1"/>
</dbReference>
<evidence type="ECO:0000259" key="2">
    <source>
        <dbReference type="Pfam" id="PF19051"/>
    </source>
</evidence>
<sequence>MNRRHFLKNSAVAASAVSAVGIPTIVPASVFGKNAPSNRIAVGLIGTGRQGYGQNLQGSDLKTIGARIPGLLDVADAQVVAVCDVDSWRMGKAKTAIESHYAQKTASGTYKGCSTHRDFREIIARKDIDAVMISTPDYWHVPMGILAAKAKKHISCEKPLSMSVHQGRSLVDALKKYGVVNRTDSEFRSVRPQNQAVELVRNGRIGKLRKIEISFPSDPDPVPAQADMPVPKELDYELWLGPMPFVPYTDMRVHTPFDLQKRPNWMRVDTYAQGMIANWGAHYFDVAQWANNSEYSGPVEVEGKGEFPKSLWNSMINFTVTYRYANGVEMTCVQSPTSKPSIKYIGSEGWILVDNYPGVISSSNPALLTSKPTGSELDLSKTLWDKVDFVDAVKTGRKTLEPIEVGHRTISISQIGLIACQIGEKLTWNPEKELFVGNNAANALLAAPLARKEWAM</sequence>
<reference evidence="3 4" key="1">
    <citation type="submission" date="2019-09" db="EMBL/GenBank/DDBJ databases">
        <title>Genome Sequence of Larkinella sp MA1.</title>
        <authorList>
            <person name="Srinivasan S."/>
        </authorList>
    </citation>
    <scope>NUCLEOTIDE SEQUENCE [LARGE SCALE GENOMIC DNA]</scope>
    <source>
        <strain evidence="3 4">MA1</strain>
    </source>
</reference>
<dbReference type="AlphaFoldDB" id="A0A5N1JS69"/>
<feature type="domain" description="Gfo/Idh/MocA-like oxidoreductase bacterial type C-terminal" evidence="2">
    <location>
        <begin position="227"/>
        <end position="455"/>
    </location>
</feature>
<dbReference type="EMBL" id="VTWS01000001">
    <property type="protein sequence ID" value="KAA9357162.1"/>
    <property type="molecule type" value="Genomic_DNA"/>
</dbReference>
<dbReference type="SUPFAM" id="SSF51735">
    <property type="entry name" value="NAD(P)-binding Rossmann-fold domains"/>
    <property type="match status" value="1"/>
</dbReference>
<dbReference type="Proteomes" id="UP000326344">
    <property type="component" value="Unassembled WGS sequence"/>
</dbReference>
<organism evidence="3 4">
    <name type="scientific">Larkinella humicola</name>
    <dbReference type="NCBI Taxonomy" id="2607654"/>
    <lineage>
        <taxon>Bacteria</taxon>
        <taxon>Pseudomonadati</taxon>
        <taxon>Bacteroidota</taxon>
        <taxon>Cytophagia</taxon>
        <taxon>Cytophagales</taxon>
        <taxon>Spirosomataceae</taxon>
        <taxon>Larkinella</taxon>
    </lineage>
</organism>
<dbReference type="Gene3D" id="3.30.360.10">
    <property type="entry name" value="Dihydrodipicolinate Reductase, domain 2"/>
    <property type="match status" value="1"/>
</dbReference>
<feature type="domain" description="Gfo/Idh/MocA-like oxidoreductase N-terminal" evidence="1">
    <location>
        <begin position="41"/>
        <end position="180"/>
    </location>
</feature>
<dbReference type="InterPro" id="IPR050463">
    <property type="entry name" value="Gfo/Idh/MocA_oxidrdct_glycsds"/>
</dbReference>
<proteinExistence type="predicted"/>
<dbReference type="InterPro" id="IPR006311">
    <property type="entry name" value="TAT_signal"/>
</dbReference>
<name>A0A5N1JS69_9BACT</name>
<evidence type="ECO:0000313" key="3">
    <source>
        <dbReference type="EMBL" id="KAA9357162.1"/>
    </source>
</evidence>
<evidence type="ECO:0000313" key="4">
    <source>
        <dbReference type="Proteomes" id="UP000326344"/>
    </source>
</evidence>
<dbReference type="InterPro" id="IPR043906">
    <property type="entry name" value="Gfo/Idh/MocA_OxRdtase_bact_C"/>
</dbReference>
<dbReference type="GO" id="GO:0000166">
    <property type="term" value="F:nucleotide binding"/>
    <property type="evidence" value="ECO:0007669"/>
    <property type="project" value="InterPro"/>
</dbReference>
<dbReference type="RefSeq" id="WP_150875239.1">
    <property type="nucleotide sequence ID" value="NZ_VTWS01000001.1"/>
</dbReference>
<gene>
    <name evidence="3" type="ORF">F0P93_05350</name>
</gene>
<dbReference type="Gene3D" id="3.40.50.720">
    <property type="entry name" value="NAD(P)-binding Rossmann-like Domain"/>
    <property type="match status" value="1"/>
</dbReference>